<comment type="caution">
    <text evidence="2">The sequence shown here is derived from an EMBL/GenBank/DDBJ whole genome shotgun (WGS) entry which is preliminary data.</text>
</comment>
<evidence type="ECO:0008006" key="4">
    <source>
        <dbReference type="Google" id="ProtNLM"/>
    </source>
</evidence>
<protein>
    <recommendedName>
        <fullName evidence="4">Metal-dependent hydrolase</fullName>
    </recommendedName>
</protein>
<proteinExistence type="predicted"/>
<dbReference type="PANTHER" id="PTHR39456:SF1">
    <property type="entry name" value="METAL-DEPENDENT HYDROLASE"/>
    <property type="match status" value="1"/>
</dbReference>
<name>A0A7Z0EMX4_9ACTN</name>
<evidence type="ECO:0000256" key="1">
    <source>
        <dbReference type="SAM" id="MobiDB-lite"/>
    </source>
</evidence>
<dbReference type="RefSeq" id="WP_179822627.1">
    <property type="nucleotide sequence ID" value="NZ_JACCFS010000001.1"/>
</dbReference>
<feature type="region of interest" description="Disordered" evidence="1">
    <location>
        <begin position="1"/>
        <end position="20"/>
    </location>
</feature>
<dbReference type="InterPro" id="IPR016516">
    <property type="entry name" value="UCP07580"/>
</dbReference>
<dbReference type="PIRSF" id="PIRSF007580">
    <property type="entry name" value="UCP07580"/>
    <property type="match status" value="1"/>
</dbReference>
<dbReference type="EMBL" id="JACCFS010000001">
    <property type="protein sequence ID" value="NYJ34135.1"/>
    <property type="molecule type" value="Genomic_DNA"/>
</dbReference>
<dbReference type="Proteomes" id="UP000572051">
    <property type="component" value="Unassembled WGS sequence"/>
</dbReference>
<gene>
    <name evidence="2" type="ORF">HNR10_002016</name>
</gene>
<accession>A0A7Z0EMX4</accession>
<reference evidence="2 3" key="1">
    <citation type="submission" date="2020-07" db="EMBL/GenBank/DDBJ databases">
        <title>Sequencing the genomes of 1000 actinobacteria strains.</title>
        <authorList>
            <person name="Klenk H.-P."/>
        </authorList>
    </citation>
    <scope>NUCLEOTIDE SEQUENCE [LARGE SCALE GENOMIC DNA]</scope>
    <source>
        <strain evidence="2 3">DSM 44442</strain>
    </source>
</reference>
<dbReference type="AlphaFoldDB" id="A0A7Z0EMX4"/>
<evidence type="ECO:0000313" key="2">
    <source>
        <dbReference type="EMBL" id="NYJ34135.1"/>
    </source>
</evidence>
<organism evidence="2 3">
    <name type="scientific">Nocardiopsis aegyptia</name>
    <dbReference type="NCBI Taxonomy" id="220378"/>
    <lineage>
        <taxon>Bacteria</taxon>
        <taxon>Bacillati</taxon>
        <taxon>Actinomycetota</taxon>
        <taxon>Actinomycetes</taxon>
        <taxon>Streptosporangiales</taxon>
        <taxon>Nocardiopsidaceae</taxon>
        <taxon>Nocardiopsis</taxon>
    </lineage>
</organism>
<keyword evidence="3" id="KW-1185">Reference proteome</keyword>
<sequence>MTTGPVRTGAAEPPPDEPDRLVLNARDVEFDWSRLDLHWIPGEPFATHVINVLHLLLPEGERWFVEVFKQAVPLITDDRLREDVLGFIGQEAVHAEAHAGVLDHMDAHGLDPTPYVEQIAWMFRVVLGDRELTGRRAESWLRTRLAVIAGIEHYTAVLGQWVLDAEELDAAGADPTMLDLLRWHGAEEVEHRSVAFDLYTHVDGGYRRRALAMGVAAAALAVLWVRGTAFLLRNDPYLRGRVDGRRPRASWALRDGRRGLIPHLGRLARAVPEYLRCRYHPSQHGSTSQAVAYLAVSPAARAAEAAERAAAAPAPGSDQ</sequence>
<dbReference type="Pfam" id="PF10118">
    <property type="entry name" value="Metal_hydrol"/>
    <property type="match status" value="1"/>
</dbReference>
<evidence type="ECO:0000313" key="3">
    <source>
        <dbReference type="Proteomes" id="UP000572051"/>
    </source>
</evidence>
<dbReference type="PANTHER" id="PTHR39456">
    <property type="entry name" value="METAL-DEPENDENT HYDROLASE"/>
    <property type="match status" value="1"/>
</dbReference>